<keyword evidence="2" id="KW-0479">Metal-binding</keyword>
<dbReference type="CDD" id="cd20557">
    <property type="entry name" value="CYCLIN_ScPCL1-like"/>
    <property type="match status" value="1"/>
</dbReference>
<dbReference type="SMART" id="SM00249">
    <property type="entry name" value="PHD"/>
    <property type="match status" value="2"/>
</dbReference>
<accession>A0A2N1JG83</accession>
<dbReference type="GO" id="GO:0008270">
    <property type="term" value="F:zinc ion binding"/>
    <property type="evidence" value="ECO:0007669"/>
    <property type="project" value="UniProtKB-KW"/>
</dbReference>
<dbReference type="Proteomes" id="UP000232875">
    <property type="component" value="Unassembled WGS sequence"/>
</dbReference>
<sequence>MAVDIQSKHNVGIPTWTPTPTYNEQQPTLINMEMNNMDAVKPNAIFAPTAMPSHQGTMSGPSKRGMDISRSVVTLALLYIYRLKARHENLEGQLGSEYRLFITSLVLANKFLDDHTYTNKTWSDVSHIPLKEITKMEMQLLRGIGTNANATVADYQWWQCMSDRFAKKRVEDQQILAWTECVPIISPPPPLAGNNRQVPFFTPSYEQPYGLAMHTALHGQTKRKRGCQDVANDEIEGNARPRMQKTPASLFGTPSSNPSVASTTPACALPYTYGVTNAKSDIPTDGTLTKPFNDFLLTGDTHVMDNKMRQDWPSLALSNSGQNPSYTLMYDRYIHRFYEVIPTWKVKNAPQAVLDALREKYSFIVAEVGIAADLCDALRGCAVCREWAPTAESVRCATCRKFFHMRCLNPPLQSKPAKGYSWTCATCAKQHDQIVQEQGVGGGGLDADLSTAVRGSRAQVVNMPRRPNKSRLFGDVAQPADDMLYRTPMDRLGLRCFQGWPYRYFGEYSSATDFLNQHDSIYPRAVTRCGAKYQMNVLLWEEQVDANRSHAQAIEHSMGNFAGQTNKATGKPKKKAGAAKRKKGESDTEKEEYEKDEDALYARGSDETVTTIFTPSPIISSDALDEYMASVKAPKSSIPRYHHAFIDRALMLLCANDYDVAAAKNQYMQSRDSDFAYVHFSPSEIATMSKTMKDHNADMHFLKAALPGKSPGEIVQMVYYLQTKKLGKRWSAVENGEVDATFESTPAAQQRELRAASPSNSILGEGELQEIYELNPAVKLQCTFCSTTASPFWYKVFFNWTSRALCVYCGEFWRKYAAEPVPMFITEAKRQSALEHGGEENGLGVVLPPNVPTDMTPFTPQQSISSHTGPTSGPATEFGKCVMCKRLDPKKRLNNCIQCGMVAHQGCIGFTDEDLENTNWRCDLCENDQDPNYSAIPHCVLCDEAGTDRTMPEGRMRRAEAEFDVLGPMTNTLTALDVYKRTESSNWAHLICATWVPEVLCGNADTMHPIEGAGNLPLWRRPFSSTRYLDGNSMSHCKFEHPRHGSLGFLPRKRSASHRGRCKSFPKDDPKKPVHLTAFMGYKAGMTHIVRDLDRPGSKLHKREVVEATTIIETPPMVVVGVVGYVETPRGLRSLTTVWAEHLSDELKRRFYKNWYRSKKKAFTKYAKKHSENNGQSIARELERIRKYCTVVRVLAHTQLRNTSLKQKKAHLMEIQVNGGSVADKVEFAQGLFEKTVDAGSLFSQDENVDVIGVTKGKGYEGVTHRWGTKKLPRKTHKGLRKVGCIGAWHPANVMFTVARSGQDGYHHRTELNKKIYRIGNGTDESSGTTDFDTTKKVITPMGGFPHYGVIKNDFIMIKGCCPGVKKRVLTIRKSHQIHTSRRDLEKVNLKFIDTSSKFGHGNFQTAAEREAFEGPKKAPVVYY</sequence>
<dbReference type="InterPro" id="IPR001965">
    <property type="entry name" value="Znf_PHD"/>
</dbReference>
<dbReference type="InterPro" id="IPR013922">
    <property type="entry name" value="Cyclin_PHO80-like"/>
</dbReference>
<dbReference type="InterPro" id="IPR019926">
    <property type="entry name" value="Ribosomal_uL3_CS"/>
</dbReference>
<dbReference type="SUPFAM" id="SSF50447">
    <property type="entry name" value="Translation proteins"/>
    <property type="match status" value="1"/>
</dbReference>
<dbReference type="Gene3D" id="3.30.40.10">
    <property type="entry name" value="Zinc/RING finger domain, C3HC4 (zinc finger)"/>
    <property type="match status" value="2"/>
</dbReference>
<reference evidence="11 12" key="1">
    <citation type="submission" date="2017-10" db="EMBL/GenBank/DDBJ databases">
        <title>A novel species of cold-tolerant Malassezia isolated from bats.</title>
        <authorList>
            <person name="Lorch J.M."/>
            <person name="Palmer J.M."/>
            <person name="Vanderwolf K.J."/>
            <person name="Schmidt K.Z."/>
            <person name="Verant M.L."/>
            <person name="Weller T.J."/>
            <person name="Blehert D.S."/>
        </authorList>
    </citation>
    <scope>NUCLEOTIDE SEQUENCE [LARGE SCALE GENOMIC DNA]</scope>
    <source>
        <strain evidence="11 12">NWHC:44797-103</strain>
    </source>
</reference>
<dbReference type="InterPro" id="IPR044892">
    <property type="entry name" value="Ribosomal_L3_dom_3_arc_sf"/>
</dbReference>
<dbReference type="SUPFAM" id="SSF57903">
    <property type="entry name" value="FYVE/PHD zinc finger"/>
    <property type="match status" value="2"/>
</dbReference>
<dbReference type="Gene3D" id="3.30.1430.10">
    <property type="match status" value="1"/>
</dbReference>
<dbReference type="STRING" id="2020962.A0A2N1JG83"/>
<dbReference type="InterPro" id="IPR013083">
    <property type="entry name" value="Znf_RING/FYVE/PHD"/>
</dbReference>
<dbReference type="InterPro" id="IPR000597">
    <property type="entry name" value="Ribosomal_uL3"/>
</dbReference>
<dbReference type="InterPro" id="IPR009000">
    <property type="entry name" value="Transl_B-barrel_sf"/>
</dbReference>
<evidence type="ECO:0000256" key="4">
    <source>
        <dbReference type="ARBA" id="ARBA00022833"/>
    </source>
</evidence>
<protein>
    <submittedName>
        <fullName evidence="11">Rpl3p</fullName>
    </submittedName>
</protein>
<proteinExistence type="inferred from homology"/>
<dbReference type="InterPro" id="IPR011011">
    <property type="entry name" value="Znf_FYVE_PHD"/>
</dbReference>
<dbReference type="PROSITE" id="PS01359">
    <property type="entry name" value="ZF_PHD_1"/>
    <property type="match status" value="1"/>
</dbReference>
<keyword evidence="6 8" id="KW-0687">Ribonucleoprotein</keyword>
<dbReference type="CDD" id="cd15497">
    <property type="entry name" value="PHD1_Snt2p_like"/>
    <property type="match status" value="1"/>
</dbReference>
<dbReference type="Gene3D" id="4.10.960.10">
    <property type="entry name" value="Ribosomal protein L3, domain 3"/>
    <property type="match status" value="1"/>
</dbReference>
<dbReference type="FunFam" id="2.40.30.10:FF:000079">
    <property type="entry name" value="60S ribosomal protein L3"/>
    <property type="match status" value="1"/>
</dbReference>
<dbReference type="PANTHER" id="PTHR11363">
    <property type="entry name" value="60S RIBOSOMAL PROTEIN L3-RELATED"/>
    <property type="match status" value="1"/>
</dbReference>
<dbReference type="Pfam" id="PF08613">
    <property type="entry name" value="Cyclin"/>
    <property type="match status" value="1"/>
</dbReference>
<dbReference type="GO" id="GO:0003735">
    <property type="term" value="F:structural constituent of ribosome"/>
    <property type="evidence" value="ECO:0007669"/>
    <property type="project" value="InterPro"/>
</dbReference>
<dbReference type="InterPro" id="IPR019787">
    <property type="entry name" value="Znf_PHD-finger"/>
</dbReference>
<feature type="domain" description="PHD-type" evidence="10">
    <location>
        <begin position="378"/>
        <end position="430"/>
    </location>
</feature>
<name>A0A2N1JG83_9BASI</name>
<dbReference type="GO" id="GO:0006412">
    <property type="term" value="P:translation"/>
    <property type="evidence" value="ECO:0007669"/>
    <property type="project" value="InterPro"/>
</dbReference>
<feature type="region of interest" description="Disordered" evidence="9">
    <location>
        <begin position="562"/>
        <end position="597"/>
    </location>
</feature>
<dbReference type="PROSITE" id="PS00474">
    <property type="entry name" value="RIBOSOMAL_L3"/>
    <property type="match status" value="1"/>
</dbReference>
<feature type="compositionally biased region" description="Basic residues" evidence="9">
    <location>
        <begin position="570"/>
        <end position="583"/>
    </location>
</feature>
<dbReference type="Gene3D" id="1.10.472.10">
    <property type="entry name" value="Cyclin-like"/>
    <property type="match status" value="1"/>
</dbReference>
<feature type="compositionally biased region" description="Acidic residues" evidence="9">
    <location>
        <begin position="588"/>
        <end position="597"/>
    </location>
</feature>
<keyword evidence="12" id="KW-1185">Reference proteome</keyword>
<evidence type="ECO:0000313" key="12">
    <source>
        <dbReference type="Proteomes" id="UP000232875"/>
    </source>
</evidence>
<evidence type="ECO:0000256" key="5">
    <source>
        <dbReference type="ARBA" id="ARBA00022980"/>
    </source>
</evidence>
<dbReference type="InterPro" id="IPR019786">
    <property type="entry name" value="Zinc_finger_PHD-type_CS"/>
</dbReference>
<dbReference type="InterPro" id="IPR045077">
    <property type="entry name" value="L3_arc_euk"/>
</dbReference>
<evidence type="ECO:0000259" key="10">
    <source>
        <dbReference type="PROSITE" id="PS50016"/>
    </source>
</evidence>
<comment type="similarity">
    <text evidence="1 8">Belongs to the universal ribosomal protein uL3 family.</text>
</comment>
<evidence type="ECO:0000313" key="11">
    <source>
        <dbReference type="EMBL" id="PKI85567.1"/>
    </source>
</evidence>
<dbReference type="GO" id="GO:0003723">
    <property type="term" value="F:RNA binding"/>
    <property type="evidence" value="ECO:0007669"/>
    <property type="project" value="TreeGrafter"/>
</dbReference>
<keyword evidence="5 8" id="KW-0689">Ribosomal protein</keyword>
<gene>
    <name evidence="11" type="primary">RPL3</name>
    <name evidence="11" type="ORF">MVES_000662</name>
</gene>
<dbReference type="FunFam" id="2.40.30.10:FF:000351">
    <property type="entry name" value="Ribosomal protein L3"/>
    <property type="match status" value="1"/>
</dbReference>
<dbReference type="Pfam" id="PF00297">
    <property type="entry name" value="Ribosomal_L3"/>
    <property type="match status" value="1"/>
</dbReference>
<dbReference type="FunFam" id="4.10.960.10:FF:000002">
    <property type="entry name" value="60S ribosomal protein L3"/>
    <property type="match status" value="1"/>
</dbReference>
<evidence type="ECO:0000256" key="8">
    <source>
        <dbReference type="RuleBase" id="RU003905"/>
    </source>
</evidence>
<evidence type="ECO:0000256" key="3">
    <source>
        <dbReference type="ARBA" id="ARBA00022771"/>
    </source>
</evidence>
<dbReference type="PROSITE" id="PS50016">
    <property type="entry name" value="ZF_PHD_2"/>
    <property type="match status" value="1"/>
</dbReference>
<dbReference type="PANTHER" id="PTHR11363:SF5">
    <property type="entry name" value="LARGE RIBOSOMAL SUBUNIT PROTEIN UL3"/>
    <property type="match status" value="1"/>
</dbReference>
<dbReference type="Pfam" id="PF00628">
    <property type="entry name" value="PHD"/>
    <property type="match status" value="1"/>
</dbReference>
<evidence type="ECO:0000256" key="2">
    <source>
        <dbReference type="ARBA" id="ARBA00022723"/>
    </source>
</evidence>
<dbReference type="OrthoDB" id="1611972at2759"/>
<keyword evidence="4" id="KW-0862">Zinc</keyword>
<dbReference type="Gene3D" id="2.40.30.10">
    <property type="entry name" value="Translation factors"/>
    <property type="match status" value="1"/>
</dbReference>
<evidence type="ECO:0000256" key="6">
    <source>
        <dbReference type="ARBA" id="ARBA00023274"/>
    </source>
</evidence>
<dbReference type="FunFam" id="3.30.1430.10:FF:000001">
    <property type="entry name" value="60S ribosomal protein L3"/>
    <property type="match status" value="1"/>
</dbReference>
<dbReference type="GO" id="GO:0022625">
    <property type="term" value="C:cytosolic large ribosomal subunit"/>
    <property type="evidence" value="ECO:0007669"/>
    <property type="project" value="TreeGrafter"/>
</dbReference>
<evidence type="ECO:0000256" key="9">
    <source>
        <dbReference type="SAM" id="MobiDB-lite"/>
    </source>
</evidence>
<evidence type="ECO:0000256" key="7">
    <source>
        <dbReference type="PROSITE-ProRule" id="PRU00146"/>
    </source>
</evidence>
<evidence type="ECO:0000256" key="1">
    <source>
        <dbReference type="ARBA" id="ARBA00006540"/>
    </source>
</evidence>
<keyword evidence="3 7" id="KW-0863">Zinc-finger</keyword>
<dbReference type="GO" id="GO:0019901">
    <property type="term" value="F:protein kinase binding"/>
    <property type="evidence" value="ECO:0007669"/>
    <property type="project" value="InterPro"/>
</dbReference>
<organism evidence="11 12">
    <name type="scientific">Malassezia vespertilionis</name>
    <dbReference type="NCBI Taxonomy" id="2020962"/>
    <lineage>
        <taxon>Eukaryota</taxon>
        <taxon>Fungi</taxon>
        <taxon>Dikarya</taxon>
        <taxon>Basidiomycota</taxon>
        <taxon>Ustilaginomycotina</taxon>
        <taxon>Malasseziomycetes</taxon>
        <taxon>Malasseziales</taxon>
        <taxon>Malasseziaceae</taxon>
        <taxon>Malassezia</taxon>
    </lineage>
</organism>
<dbReference type="EMBL" id="KZ454987">
    <property type="protein sequence ID" value="PKI85567.1"/>
    <property type="molecule type" value="Genomic_DNA"/>
</dbReference>